<gene>
    <name evidence="1" type="ORF">FD22_GL000021</name>
</gene>
<organism evidence="1 2">
    <name type="scientific">Loigolactobacillus coryniformis subsp. coryniformis KCTC 3167 = DSM 20001</name>
    <dbReference type="NCBI Taxonomy" id="913848"/>
    <lineage>
        <taxon>Bacteria</taxon>
        <taxon>Bacillati</taxon>
        <taxon>Bacillota</taxon>
        <taxon>Bacilli</taxon>
        <taxon>Lactobacillales</taxon>
        <taxon>Lactobacillaceae</taxon>
        <taxon>Loigolactobacillus</taxon>
    </lineage>
</organism>
<dbReference type="eggNOG" id="COG4687">
    <property type="taxonomic scope" value="Bacteria"/>
</dbReference>
<dbReference type="GeneID" id="65918157"/>
<evidence type="ECO:0008006" key="3">
    <source>
        <dbReference type="Google" id="ProtNLM"/>
    </source>
</evidence>
<protein>
    <recommendedName>
        <fullName evidence="3">DUF956 family protein</fullName>
    </recommendedName>
</protein>
<evidence type="ECO:0000313" key="2">
    <source>
        <dbReference type="Proteomes" id="UP000051181"/>
    </source>
</evidence>
<dbReference type="AlphaFoldDB" id="A0A0R1FHN5"/>
<dbReference type="PATRIC" id="fig|913848.6.peg.21"/>
<comment type="caution">
    <text evidence="1">The sequence shown here is derived from an EMBL/GenBank/DDBJ whole genome shotgun (WGS) entry which is preliminary data.</text>
</comment>
<dbReference type="EMBL" id="AZCN01000001">
    <property type="protein sequence ID" value="KRK19281.1"/>
    <property type="molecule type" value="Genomic_DNA"/>
</dbReference>
<reference evidence="1 2" key="1">
    <citation type="journal article" date="2015" name="Genome Announc.">
        <title>Expanding the biotechnology potential of lactobacilli through comparative genomics of 213 strains and associated genera.</title>
        <authorList>
            <person name="Sun Z."/>
            <person name="Harris H.M."/>
            <person name="McCann A."/>
            <person name="Guo C."/>
            <person name="Argimon S."/>
            <person name="Zhang W."/>
            <person name="Yang X."/>
            <person name="Jeffery I.B."/>
            <person name="Cooney J.C."/>
            <person name="Kagawa T.F."/>
            <person name="Liu W."/>
            <person name="Song Y."/>
            <person name="Salvetti E."/>
            <person name="Wrobel A."/>
            <person name="Rasinkangas P."/>
            <person name="Parkhill J."/>
            <person name="Rea M.C."/>
            <person name="O'Sullivan O."/>
            <person name="Ritari J."/>
            <person name="Douillard F.P."/>
            <person name="Paul Ross R."/>
            <person name="Yang R."/>
            <person name="Briner A.E."/>
            <person name="Felis G.E."/>
            <person name="de Vos W.M."/>
            <person name="Barrangou R."/>
            <person name="Klaenhammer T.R."/>
            <person name="Caufield P.W."/>
            <person name="Cui Y."/>
            <person name="Zhang H."/>
            <person name="O'Toole P.W."/>
        </authorList>
    </citation>
    <scope>NUCLEOTIDE SEQUENCE [LARGE SCALE GENOMIC DNA]</scope>
    <source>
        <strain evidence="1 2">DSM 20001</strain>
    </source>
</reference>
<name>A0A0R1FHN5_9LACO</name>
<dbReference type="Proteomes" id="UP000051181">
    <property type="component" value="Unassembled WGS sequence"/>
</dbReference>
<accession>A0A0R1FHN5</accession>
<evidence type="ECO:0000313" key="1">
    <source>
        <dbReference type="EMBL" id="KRK19281.1"/>
    </source>
</evidence>
<dbReference type="RefSeq" id="WP_010009213.1">
    <property type="nucleotide sequence ID" value="NZ_AZCN01000001.1"/>
</dbReference>
<proteinExistence type="predicted"/>
<dbReference type="InterPro" id="IPR010360">
    <property type="entry name" value="DUF956"/>
</dbReference>
<dbReference type="Pfam" id="PF06115">
    <property type="entry name" value="DUF956"/>
    <property type="match status" value="1"/>
</dbReference>
<sequence>MVESINTQLELTVTATLFLGTQQYGKIQLGEQGFEFINKRAQRNSVQIPWTDIEQVITEVAGKKVKRYTIQTTRNVRYVFASKDAKEVLRTMRDHIGAEKLVRAPSLKSMIKHIFTK</sequence>